<proteinExistence type="predicted"/>
<evidence type="ECO:0000313" key="1">
    <source>
        <dbReference type="EMBL" id="GGF72996.1"/>
    </source>
</evidence>
<protein>
    <submittedName>
        <fullName evidence="1">Uncharacterized protein</fullName>
    </submittedName>
</protein>
<dbReference type="AlphaFoldDB" id="A0A917C5E9"/>
<dbReference type="Proteomes" id="UP000606044">
    <property type="component" value="Unassembled WGS sequence"/>
</dbReference>
<name>A0A917C5E9_9HYPH</name>
<comment type="caution">
    <text evidence="1">The sequence shown here is derived from an EMBL/GenBank/DDBJ whole genome shotgun (WGS) entry which is preliminary data.</text>
</comment>
<keyword evidence="2" id="KW-1185">Reference proteome</keyword>
<reference evidence="1" key="2">
    <citation type="submission" date="2020-09" db="EMBL/GenBank/DDBJ databases">
        <authorList>
            <person name="Sun Q."/>
            <person name="Sedlacek I."/>
        </authorList>
    </citation>
    <scope>NUCLEOTIDE SEQUENCE</scope>
    <source>
        <strain evidence="1">CCM 7897</strain>
    </source>
</reference>
<dbReference type="EMBL" id="BMCT01000005">
    <property type="protein sequence ID" value="GGF72996.1"/>
    <property type="molecule type" value="Genomic_DNA"/>
</dbReference>
<accession>A0A917C5E9</accession>
<sequence length="84" mass="9130">MTSTQPAPRTQAEAIYREALGARKASQSLLPLLELLEEPEAGGSLDEIKLLLATMIEILGQHGRILERIAAEIGPTTDRRPTLP</sequence>
<organism evidence="1 2">
    <name type="scientific">Azorhizobium oxalatiphilum</name>
    <dbReference type="NCBI Taxonomy" id="980631"/>
    <lineage>
        <taxon>Bacteria</taxon>
        <taxon>Pseudomonadati</taxon>
        <taxon>Pseudomonadota</taxon>
        <taxon>Alphaproteobacteria</taxon>
        <taxon>Hyphomicrobiales</taxon>
        <taxon>Xanthobacteraceae</taxon>
        <taxon>Azorhizobium</taxon>
    </lineage>
</organism>
<evidence type="ECO:0000313" key="2">
    <source>
        <dbReference type="Proteomes" id="UP000606044"/>
    </source>
</evidence>
<gene>
    <name evidence="1" type="ORF">GCM10007301_36000</name>
</gene>
<reference evidence="1" key="1">
    <citation type="journal article" date="2014" name="Int. J. Syst. Evol. Microbiol.">
        <title>Complete genome sequence of Corynebacterium casei LMG S-19264T (=DSM 44701T), isolated from a smear-ripened cheese.</title>
        <authorList>
            <consortium name="US DOE Joint Genome Institute (JGI-PGF)"/>
            <person name="Walter F."/>
            <person name="Albersmeier A."/>
            <person name="Kalinowski J."/>
            <person name="Ruckert C."/>
        </authorList>
    </citation>
    <scope>NUCLEOTIDE SEQUENCE</scope>
    <source>
        <strain evidence="1">CCM 7897</strain>
    </source>
</reference>